<reference evidence="1" key="2">
    <citation type="submission" date="2025-09" db="UniProtKB">
        <authorList>
            <consortium name="EnsemblPlants"/>
        </authorList>
    </citation>
    <scope>IDENTIFICATION</scope>
</reference>
<dbReference type="EnsemblPlants" id="AVESA.00010b.r2.7AG1202320.1">
    <property type="protein sequence ID" value="AVESA.00010b.r2.7AG1202320.1.CDS"/>
    <property type="gene ID" value="AVESA.00010b.r2.7AG1202320"/>
</dbReference>
<evidence type="ECO:0000313" key="1">
    <source>
        <dbReference type="EnsemblPlants" id="AVESA.00010b.r2.7AG1202320.1.CDS"/>
    </source>
</evidence>
<accession>A0ACD5ZNV7</accession>
<sequence length="474" mass="52017">MSSPSLTPAPTPTPPISAAPLPHPEADATSSPPNADSPPPPSEAPQASLPDDLLEDIFLRLPTAADIARASAACASFRGITKALPFRRRFRALHKPPVVGFIREDFYPAQPPHASAPAARALAQGADFAFSFLPDAACWSPRDARDGRVLFSAVPSSEGRGNFADATSPTFVDLVVADPLSRRYVLIPPVPEDLAASVEECGMLDFEPFLGPASTDDLREEESPFRVIGKVLCATKVAVISFSSLTGEWRSHGSSELSDDFALDAFYERQRRHYVHGCFCWLLEWMEKLLILDENGMEFSIMDLPPDTNERRFTILEAGQGRIGLLNIGRNTLDSYYKTLGNKGDGTQEWQHDSVDHPLPDYHWRIIGSDEDYVLLRGCTCQSTKCCMHTCIEVSLHCSRRRAYEVLEKKVNNVAAWQSSMTAGSMVGGEQRSVGSGRYAADVGGQLLQGDAWPYASVWRSMCQVDFLEPPLDP</sequence>
<evidence type="ECO:0000313" key="2">
    <source>
        <dbReference type="Proteomes" id="UP001732700"/>
    </source>
</evidence>
<name>A0ACD5ZNV7_AVESA</name>
<keyword evidence="2" id="KW-1185">Reference proteome</keyword>
<dbReference type="Proteomes" id="UP001732700">
    <property type="component" value="Chromosome 7A"/>
</dbReference>
<protein>
    <submittedName>
        <fullName evidence="1">Uncharacterized protein</fullName>
    </submittedName>
</protein>
<reference evidence="1" key="1">
    <citation type="submission" date="2021-05" db="EMBL/GenBank/DDBJ databases">
        <authorList>
            <person name="Scholz U."/>
            <person name="Mascher M."/>
            <person name="Fiebig A."/>
        </authorList>
    </citation>
    <scope>NUCLEOTIDE SEQUENCE [LARGE SCALE GENOMIC DNA]</scope>
</reference>
<proteinExistence type="predicted"/>
<organism evidence="1 2">
    <name type="scientific">Avena sativa</name>
    <name type="common">Oat</name>
    <dbReference type="NCBI Taxonomy" id="4498"/>
    <lineage>
        <taxon>Eukaryota</taxon>
        <taxon>Viridiplantae</taxon>
        <taxon>Streptophyta</taxon>
        <taxon>Embryophyta</taxon>
        <taxon>Tracheophyta</taxon>
        <taxon>Spermatophyta</taxon>
        <taxon>Magnoliopsida</taxon>
        <taxon>Liliopsida</taxon>
        <taxon>Poales</taxon>
        <taxon>Poaceae</taxon>
        <taxon>BOP clade</taxon>
        <taxon>Pooideae</taxon>
        <taxon>Poodae</taxon>
        <taxon>Poeae</taxon>
        <taxon>Poeae Chloroplast Group 1 (Aveneae type)</taxon>
        <taxon>Aveninae</taxon>
        <taxon>Avena</taxon>
    </lineage>
</organism>